<protein>
    <submittedName>
        <fullName evidence="1">Uncharacterized protein</fullName>
    </submittedName>
</protein>
<evidence type="ECO:0000313" key="1">
    <source>
        <dbReference type="EMBL" id="EQB61582.1"/>
    </source>
</evidence>
<sequence>MNDPLFHKEFHKFLYVMSNNYTESFKTNLNYKIIDNEILCSNFKIINEYHVHFINLYPELIYGSKVHKNRLFFFSDPLNLPLNFKILRIYIPSILYYLKVKTIN</sequence>
<reference evidence="1 2" key="1">
    <citation type="journal article" date="2013" name="BMC Genomics">
        <title>Genome sequencing and comparative genomics of honey bee microsporidia, Nosema apis reveal novel insights into host-parasite interactions.</title>
        <authorList>
            <person name="Chen Yp."/>
            <person name="Pettis J.S."/>
            <person name="Zhao Y."/>
            <person name="Liu X."/>
            <person name="Tallon L.J."/>
            <person name="Sadzewicz L.D."/>
            <person name="Li R."/>
            <person name="Zheng H."/>
            <person name="Huang S."/>
            <person name="Zhang X."/>
            <person name="Hamilton M.C."/>
            <person name="Pernal S.F."/>
            <person name="Melathopoulos A.P."/>
            <person name="Yan X."/>
            <person name="Evans J.D."/>
        </authorList>
    </citation>
    <scope>NUCLEOTIDE SEQUENCE [LARGE SCALE GENOMIC DNA]</scope>
    <source>
        <strain evidence="1 2">BRL 01</strain>
    </source>
</reference>
<organism evidence="1 2">
    <name type="scientific">Vairimorpha apis BRL 01</name>
    <dbReference type="NCBI Taxonomy" id="1037528"/>
    <lineage>
        <taxon>Eukaryota</taxon>
        <taxon>Fungi</taxon>
        <taxon>Fungi incertae sedis</taxon>
        <taxon>Microsporidia</taxon>
        <taxon>Nosematidae</taxon>
        <taxon>Vairimorpha</taxon>
    </lineage>
</organism>
<proteinExistence type="predicted"/>
<dbReference type="OrthoDB" id="2190938at2759"/>
<evidence type="ECO:0000313" key="2">
    <source>
        <dbReference type="Proteomes" id="UP000053780"/>
    </source>
</evidence>
<accession>T0L242</accession>
<gene>
    <name evidence="1" type="ORF">NAPIS_ORF00845</name>
</gene>
<keyword evidence="2" id="KW-1185">Reference proteome</keyword>
<dbReference type="AlphaFoldDB" id="T0L242"/>
<dbReference type="VEuPathDB" id="MicrosporidiaDB:NAPIS_ORF00845"/>
<dbReference type="HOGENOM" id="CLU_2250834_0_0_1"/>
<dbReference type="EMBL" id="KE647120">
    <property type="protein sequence ID" value="EQB61582.1"/>
    <property type="molecule type" value="Genomic_DNA"/>
</dbReference>
<dbReference type="Proteomes" id="UP000053780">
    <property type="component" value="Unassembled WGS sequence"/>
</dbReference>
<name>T0L242_9MICR</name>